<evidence type="ECO:0000313" key="2">
    <source>
        <dbReference type="Proteomes" id="UP001596242"/>
    </source>
</evidence>
<reference evidence="2" key="1">
    <citation type="journal article" date="2019" name="Int. J. Syst. Evol. Microbiol.">
        <title>The Global Catalogue of Microorganisms (GCM) 10K type strain sequencing project: providing services to taxonomists for standard genome sequencing and annotation.</title>
        <authorList>
            <consortium name="The Broad Institute Genomics Platform"/>
            <consortium name="The Broad Institute Genome Sequencing Center for Infectious Disease"/>
            <person name="Wu L."/>
            <person name="Ma J."/>
        </authorList>
    </citation>
    <scope>NUCLEOTIDE SEQUENCE [LARGE SCALE GENOMIC DNA]</scope>
    <source>
        <strain evidence="2">JCM 12763</strain>
    </source>
</reference>
<evidence type="ECO:0000313" key="1">
    <source>
        <dbReference type="EMBL" id="MFC6060371.1"/>
    </source>
</evidence>
<dbReference type="RefSeq" id="WP_386406313.1">
    <property type="nucleotide sequence ID" value="NZ_JBHSPT010000119.1"/>
</dbReference>
<keyword evidence="2" id="KW-1185">Reference proteome</keyword>
<accession>A0ABW1MAJ8</accession>
<proteinExistence type="predicted"/>
<dbReference type="EMBL" id="JBHSPT010000119">
    <property type="protein sequence ID" value="MFC6060371.1"/>
    <property type="molecule type" value="Genomic_DNA"/>
</dbReference>
<gene>
    <name evidence="1" type="ORF">ACFP50_34725</name>
</gene>
<comment type="caution">
    <text evidence="1">The sequence shown here is derived from an EMBL/GenBank/DDBJ whole genome shotgun (WGS) entry which is preliminary data.</text>
</comment>
<organism evidence="1 2">
    <name type="scientific">Streptomyces pratens</name>
    <dbReference type="NCBI Taxonomy" id="887456"/>
    <lineage>
        <taxon>Bacteria</taxon>
        <taxon>Bacillati</taxon>
        <taxon>Actinomycetota</taxon>
        <taxon>Actinomycetes</taxon>
        <taxon>Kitasatosporales</taxon>
        <taxon>Streptomycetaceae</taxon>
        <taxon>Streptomyces</taxon>
    </lineage>
</organism>
<name>A0ABW1MAJ8_9ACTN</name>
<protein>
    <submittedName>
        <fullName evidence="1">Uncharacterized protein</fullName>
    </submittedName>
</protein>
<sequence>MPDVELAEPAQLPTDVVQVEHPCLVDPQPHVRRQPGHRVVAGGRTELAADHQLLTPSGEQRLNLRFAGRDPQLRFHRGPRPVHLVQRALDHTAGEVVQLDLVPQLKELKEHRQRASPAGAGRRFGVAKHLAEVDVGVGRLHLPQRTAEPVPDQLQMVGVAANRAVDQTGRSPREHEPRQHIGLELGEILLAHRRPVLAQIAYYGQSQPTPPRLHPD</sequence>
<dbReference type="Proteomes" id="UP001596242">
    <property type="component" value="Unassembled WGS sequence"/>
</dbReference>